<evidence type="ECO:0000256" key="1">
    <source>
        <dbReference type="ARBA" id="ARBA00023006"/>
    </source>
</evidence>
<dbReference type="Pfam" id="PF21054">
    <property type="entry name" value="RUBC_PIKBD"/>
    <property type="match status" value="2"/>
</dbReference>
<feature type="compositionally biased region" description="Polar residues" evidence="2">
    <location>
        <begin position="245"/>
        <end position="255"/>
    </location>
</feature>
<dbReference type="GO" id="GO:0000421">
    <property type="term" value="C:autophagosome membrane"/>
    <property type="evidence" value="ECO:0007669"/>
    <property type="project" value="TreeGrafter"/>
</dbReference>
<feature type="compositionally biased region" description="Polar residues" evidence="2">
    <location>
        <begin position="1"/>
        <end position="10"/>
    </location>
</feature>
<dbReference type="CTD" id="80183"/>
<dbReference type="InterPro" id="IPR025258">
    <property type="entry name" value="RH_dom"/>
</dbReference>
<accession>A0A6J2WDX8</accession>
<evidence type="ECO:0000313" key="4">
    <source>
        <dbReference type="Proteomes" id="UP000504632"/>
    </source>
</evidence>
<dbReference type="SMART" id="SM01175">
    <property type="entry name" value="DUF4206"/>
    <property type="match status" value="1"/>
</dbReference>
<sequence length="689" mass="76693">MKQPPTSSPTRAPRVTVTIKRPVDSNNSCLAARSLHYVSWVVDSDSIPSSHPPSSSSSPPTTSHHQPTYSLSEKEEFSSVAPEEDSGESLSLGDDTKDEEDEDVNCSAMSINDKDDSDDERCTEGQSSPLSGCSPSQRPNSESEPEPEPEPDLQPRNSSVISRKRRVGLRRKICSSPPPCVTITPSTPASVELPTITSDTSYLTPPSPTPVVLAGECDSNQVSSAQTEPSVGDGGSSIPCPGSQDPFNPTCPQSQPRCVSLPAGLSRLLSGALSPLGTKPRGVTNTPLPSARDHSVSPERPHSASCKESGTNDKKNNTEPLWSTTDLDQENAHFVVVDMVLEIIEEVKWSVCRLQCPSMPCSAEGLAQCLVSEIRKQWFPTEEQPCNHDNLSTALQEVRLPTDTISMVMADGVSLKEAIKQRSRMRGTLTWAPPRFQIIFTVHPSQRRSEVVSSQHFLCAGCGTEIEPRYIKRLRYCNYLGKYFCDSCHGGLESMIPGRILTRWDFRRYRVCHFSRQLLDSIWEEPLFKLTSVAKNLYSQARELEQFRDLQEQLISIKKLLEKCRFSHEVLSEFQQLPDHLTQELHLFSMDDLVRVKRGHLVPIAKALVRSGTAHVENCELCQARGFICEFCRRKEVLFPFQRDTCTRCTDCKACFHISCFKNKLCPKCARIRSRREQRLNTSAAPPSS</sequence>
<keyword evidence="4" id="KW-1185">Reference proteome</keyword>
<evidence type="ECO:0000313" key="5">
    <source>
        <dbReference type="RefSeq" id="XP_030642459.1"/>
    </source>
</evidence>
<organism evidence="4 5">
    <name type="scientific">Chanos chanos</name>
    <name type="common">Milkfish</name>
    <name type="synonym">Mugil chanos</name>
    <dbReference type="NCBI Taxonomy" id="29144"/>
    <lineage>
        <taxon>Eukaryota</taxon>
        <taxon>Metazoa</taxon>
        <taxon>Chordata</taxon>
        <taxon>Craniata</taxon>
        <taxon>Vertebrata</taxon>
        <taxon>Euteleostomi</taxon>
        <taxon>Actinopterygii</taxon>
        <taxon>Neopterygii</taxon>
        <taxon>Teleostei</taxon>
        <taxon>Ostariophysi</taxon>
        <taxon>Gonorynchiformes</taxon>
        <taxon>Chanidae</taxon>
        <taxon>Chanos</taxon>
    </lineage>
</organism>
<dbReference type="GO" id="GO:0061910">
    <property type="term" value="P:autophagosome-endosome fusion"/>
    <property type="evidence" value="ECO:0007669"/>
    <property type="project" value="TreeGrafter"/>
</dbReference>
<name>A0A6J2WDX8_CHACN</name>
<dbReference type="PANTHER" id="PTHR45971">
    <property type="entry name" value="PHOX (PX) DOMAIN-CONTAINING PROTEIN"/>
    <property type="match status" value="1"/>
</dbReference>
<reference evidence="5" key="1">
    <citation type="submission" date="2025-08" db="UniProtKB">
        <authorList>
            <consortium name="RefSeq"/>
        </authorList>
    </citation>
    <scope>IDENTIFICATION</scope>
</reference>
<dbReference type="GO" id="GO:0061909">
    <property type="term" value="P:autophagosome-lysosome fusion"/>
    <property type="evidence" value="ECO:0007669"/>
    <property type="project" value="TreeGrafter"/>
</dbReference>
<feature type="region of interest" description="Disordered" evidence="2">
    <location>
        <begin position="44"/>
        <end position="168"/>
    </location>
</feature>
<feature type="region of interest" description="Disordered" evidence="2">
    <location>
        <begin position="271"/>
        <end position="324"/>
    </location>
</feature>
<feature type="compositionally biased region" description="Polar residues" evidence="2">
    <location>
        <begin position="220"/>
        <end position="229"/>
    </location>
</feature>
<dbReference type="InterPro" id="IPR048569">
    <property type="entry name" value="RUBC_PIKBD"/>
</dbReference>
<proteinExistence type="predicted"/>
<dbReference type="PANTHER" id="PTHR45971:SF2">
    <property type="entry name" value="PROTEIN ASSOCIATED WITH UVRAG AS AUTOPHAGY ENHANCER"/>
    <property type="match status" value="1"/>
</dbReference>
<dbReference type="Proteomes" id="UP000504632">
    <property type="component" value="Chromosome 10"/>
</dbReference>
<evidence type="ECO:0000256" key="2">
    <source>
        <dbReference type="SAM" id="MobiDB-lite"/>
    </source>
</evidence>
<dbReference type="GO" id="GO:0097352">
    <property type="term" value="P:autophagosome maturation"/>
    <property type="evidence" value="ECO:0007669"/>
    <property type="project" value="TreeGrafter"/>
</dbReference>
<dbReference type="GO" id="GO:1901981">
    <property type="term" value="F:phosphatidylinositol phosphate binding"/>
    <property type="evidence" value="ECO:0007669"/>
    <property type="project" value="TreeGrafter"/>
</dbReference>
<feature type="domain" description="Rubicon Homology" evidence="3">
    <location>
        <begin position="475"/>
        <end position="676"/>
    </location>
</feature>
<feature type="region of interest" description="Disordered" evidence="2">
    <location>
        <begin position="220"/>
        <end position="255"/>
    </location>
</feature>
<dbReference type="Pfam" id="PF13901">
    <property type="entry name" value="RH_dom"/>
    <property type="match status" value="1"/>
</dbReference>
<dbReference type="GeneID" id="115822686"/>
<protein>
    <submittedName>
        <fullName evidence="5">Uncharacterized protein rubcnl</fullName>
    </submittedName>
</protein>
<feature type="region of interest" description="Disordered" evidence="2">
    <location>
        <begin position="1"/>
        <end position="25"/>
    </location>
</feature>
<feature type="compositionally biased region" description="Low complexity" evidence="2">
    <location>
        <begin position="44"/>
        <end position="70"/>
    </location>
</feature>
<feature type="compositionally biased region" description="Basic and acidic residues" evidence="2">
    <location>
        <begin position="291"/>
        <end position="302"/>
    </location>
</feature>
<gene>
    <name evidence="5" type="primary">rubcnl</name>
</gene>
<dbReference type="RefSeq" id="XP_030642459.1">
    <property type="nucleotide sequence ID" value="XM_030786599.1"/>
</dbReference>
<keyword evidence="1" id="KW-0072">Autophagy</keyword>
<dbReference type="InterPro" id="IPR052428">
    <property type="entry name" value="Autophagy_HostDef_Reg"/>
</dbReference>
<dbReference type="AlphaFoldDB" id="A0A6J2WDX8"/>
<feature type="compositionally biased region" description="Polar residues" evidence="2">
    <location>
        <begin position="124"/>
        <end position="133"/>
    </location>
</feature>
<dbReference type="InParanoid" id="A0A6J2WDX8"/>
<evidence type="ECO:0000259" key="3">
    <source>
        <dbReference type="SMART" id="SM01175"/>
    </source>
</evidence>
<dbReference type="OrthoDB" id="10067503at2759"/>